<sequence length="55" mass="5889">MRGLGEGVSRHSCRPGVGERALRAGVEKSIRLLGDTEVSKQVLRKSLCLAVGELL</sequence>
<keyword evidence="2" id="KW-1185">Reference proteome</keyword>
<name>A0A1I2QJK8_9CORY</name>
<dbReference type="EMBL" id="FOPJ01000002">
    <property type="protein sequence ID" value="SFG25781.1"/>
    <property type="molecule type" value="Genomic_DNA"/>
</dbReference>
<dbReference type="Proteomes" id="UP000199065">
    <property type="component" value="Unassembled WGS sequence"/>
</dbReference>
<reference evidence="1 2" key="1">
    <citation type="submission" date="2016-10" db="EMBL/GenBank/DDBJ databases">
        <authorList>
            <person name="de Groot N.N."/>
        </authorList>
    </citation>
    <scope>NUCLEOTIDE SEQUENCE [LARGE SCALE GENOMIC DNA]</scope>
    <source>
        <strain>J11</strain>
        <strain evidence="2">PG 39</strain>
    </source>
</reference>
<evidence type="ECO:0000313" key="1">
    <source>
        <dbReference type="EMBL" id="SFG25781.1"/>
    </source>
</evidence>
<accession>A0A1I2QJK8</accession>
<protein>
    <submittedName>
        <fullName evidence="1">Uncharacterized protein</fullName>
    </submittedName>
</protein>
<organism evidence="1 2">
    <name type="scientific">Corynebacterium spheniscorum</name>
    <dbReference type="NCBI Taxonomy" id="185761"/>
    <lineage>
        <taxon>Bacteria</taxon>
        <taxon>Bacillati</taxon>
        <taxon>Actinomycetota</taxon>
        <taxon>Actinomycetes</taxon>
        <taxon>Mycobacteriales</taxon>
        <taxon>Corynebacteriaceae</taxon>
        <taxon>Corynebacterium</taxon>
    </lineage>
</organism>
<proteinExistence type="predicted"/>
<dbReference type="AlphaFoldDB" id="A0A1I2QJK8"/>
<evidence type="ECO:0000313" key="2">
    <source>
        <dbReference type="Proteomes" id="UP000199065"/>
    </source>
</evidence>
<gene>
    <name evidence="1" type="ORF">SAMN05660282_00381</name>
</gene>